<dbReference type="RefSeq" id="WP_141162954.1">
    <property type="nucleotide sequence ID" value="NZ_VHQG01000002.1"/>
</dbReference>
<reference evidence="2 3" key="1">
    <citation type="submission" date="2019-06" db="EMBL/GenBank/DDBJ databases">
        <authorList>
            <person name="Li F."/>
        </authorList>
    </citation>
    <scope>NUCLEOTIDE SEQUENCE [LARGE SCALE GENOMIC DNA]</scope>
    <source>
        <strain evidence="2 3">10F1D-1</strain>
    </source>
</reference>
<dbReference type="GO" id="GO:0016853">
    <property type="term" value="F:isomerase activity"/>
    <property type="evidence" value="ECO:0007669"/>
    <property type="project" value="TreeGrafter"/>
</dbReference>
<keyword evidence="3" id="KW-1185">Reference proteome</keyword>
<dbReference type="SUPFAM" id="SSF54506">
    <property type="entry name" value="Diaminopimelate epimerase-like"/>
    <property type="match status" value="1"/>
</dbReference>
<dbReference type="OrthoDB" id="9788221at2"/>
<dbReference type="EMBL" id="VHQG01000002">
    <property type="protein sequence ID" value="TPW75594.1"/>
    <property type="molecule type" value="Genomic_DNA"/>
</dbReference>
<dbReference type="Pfam" id="PF02567">
    <property type="entry name" value="PhzC-PhzF"/>
    <property type="match status" value="1"/>
</dbReference>
<dbReference type="Gene3D" id="3.10.310.10">
    <property type="entry name" value="Diaminopimelate Epimerase, Chain A, domain 1"/>
    <property type="match status" value="2"/>
</dbReference>
<evidence type="ECO:0000256" key="1">
    <source>
        <dbReference type="PIRSR" id="PIRSR016184-1"/>
    </source>
</evidence>
<dbReference type="NCBIfam" id="TIGR00654">
    <property type="entry name" value="PhzF_family"/>
    <property type="match status" value="1"/>
</dbReference>
<dbReference type="GO" id="GO:0005737">
    <property type="term" value="C:cytoplasm"/>
    <property type="evidence" value="ECO:0007669"/>
    <property type="project" value="TreeGrafter"/>
</dbReference>
<dbReference type="InterPro" id="IPR003719">
    <property type="entry name" value="Phenazine_PhzF-like"/>
</dbReference>
<gene>
    <name evidence="2" type="ORF">FJ657_06835</name>
</gene>
<protein>
    <submittedName>
        <fullName evidence="2">PhzF family phenazine biosynthesis protein</fullName>
    </submittedName>
</protein>
<feature type="active site" evidence="1">
    <location>
        <position position="48"/>
    </location>
</feature>
<dbReference type="Proteomes" id="UP000316252">
    <property type="component" value="Unassembled WGS sequence"/>
</dbReference>
<comment type="caution">
    <text evidence="2">The sequence shown here is derived from an EMBL/GenBank/DDBJ whole genome shotgun (WGS) entry which is preliminary data.</text>
</comment>
<evidence type="ECO:0000313" key="3">
    <source>
        <dbReference type="Proteomes" id="UP000316252"/>
    </source>
</evidence>
<dbReference type="PANTHER" id="PTHR13774">
    <property type="entry name" value="PHENAZINE BIOSYNTHESIS PROTEIN"/>
    <property type="match status" value="1"/>
</dbReference>
<dbReference type="PANTHER" id="PTHR13774:SF32">
    <property type="entry name" value="ANTISENSE-ENHANCING SEQUENCE 1"/>
    <property type="match status" value="1"/>
</dbReference>
<dbReference type="AlphaFoldDB" id="A0A506XS78"/>
<name>A0A506XS78_9MICO</name>
<accession>A0A506XS78</accession>
<dbReference type="PIRSF" id="PIRSF016184">
    <property type="entry name" value="PhzC_PhzF"/>
    <property type="match status" value="1"/>
</dbReference>
<organism evidence="2 3">
    <name type="scientific">Schumannella soli</name>
    <dbReference type="NCBI Taxonomy" id="2590779"/>
    <lineage>
        <taxon>Bacteria</taxon>
        <taxon>Bacillati</taxon>
        <taxon>Actinomycetota</taxon>
        <taxon>Actinomycetes</taxon>
        <taxon>Micrococcales</taxon>
        <taxon>Microbacteriaceae</taxon>
        <taxon>Schumannella</taxon>
    </lineage>
</organism>
<sequence>MAHARPFAQVDVFASNPGLGNPVAVVLDAAGLHDEELARFARWTNLSETTFVLPPTPQGRAAGADYRLRIFTPGGELPFAGHPTLGSAHAWLENGGVPLGAVGDGTIVQECGAGLVTVRPTSSDRTIGESWDDAPAARSGLAFAAPPLRRSGAVGDDDLAQMAAALRIGVDRIRDAAWVDNGPGWVAVLLDSADEVLAIRPDLLAFRSHMIGVVGPHAEDSAAAQSGAAIEVRAFCGPIGVTEDPVTGSLNAGVAQWLIGAGALPENYRATQGTALGRYGVVDVTTTVDRDGSRQIWVGGPSTTVIRGTVTL</sequence>
<evidence type="ECO:0000313" key="2">
    <source>
        <dbReference type="EMBL" id="TPW75594.1"/>
    </source>
</evidence>
<proteinExistence type="predicted"/>